<dbReference type="EMBL" id="CAADFI010000120">
    <property type="protein sequence ID" value="VFJ97844.1"/>
    <property type="molecule type" value="Genomic_DNA"/>
</dbReference>
<evidence type="ECO:0000256" key="7">
    <source>
        <dbReference type="ARBA" id="ARBA00023136"/>
    </source>
</evidence>
<keyword evidence="5 9" id="KW-1133">Transmembrane helix</keyword>
<organism evidence="10">
    <name type="scientific">Candidatus Kentrum eta</name>
    <dbReference type="NCBI Taxonomy" id="2126337"/>
    <lineage>
        <taxon>Bacteria</taxon>
        <taxon>Pseudomonadati</taxon>
        <taxon>Pseudomonadota</taxon>
        <taxon>Gammaproteobacteria</taxon>
        <taxon>Candidatus Kentrum</taxon>
    </lineage>
</organism>
<comment type="subcellular location">
    <subcellularLocation>
        <location evidence="1">Membrane</location>
    </subcellularLocation>
</comment>
<accession>A0A450UZ43</accession>
<keyword evidence="6 8" id="KW-0408">Iron</keyword>
<gene>
    <name evidence="10" type="ORF">BECKH772B_GA0070898_101206</name>
</gene>
<evidence type="ECO:0000256" key="4">
    <source>
        <dbReference type="ARBA" id="ARBA00022723"/>
    </source>
</evidence>
<dbReference type="PANTHER" id="PTHR10266:SF3">
    <property type="entry name" value="CYTOCHROME C1, HEME PROTEIN, MITOCHONDRIAL"/>
    <property type="match status" value="1"/>
</dbReference>
<dbReference type="GO" id="GO:0009055">
    <property type="term" value="F:electron transfer activity"/>
    <property type="evidence" value="ECO:0007669"/>
    <property type="project" value="InterPro"/>
</dbReference>
<keyword evidence="7 9" id="KW-0472">Membrane</keyword>
<dbReference type="PANTHER" id="PTHR10266">
    <property type="entry name" value="CYTOCHROME C1"/>
    <property type="match status" value="1"/>
</dbReference>
<evidence type="ECO:0000256" key="5">
    <source>
        <dbReference type="ARBA" id="ARBA00022989"/>
    </source>
</evidence>
<keyword evidence="3 9" id="KW-0812">Transmembrane</keyword>
<evidence type="ECO:0000256" key="3">
    <source>
        <dbReference type="ARBA" id="ARBA00022692"/>
    </source>
</evidence>
<dbReference type="GO" id="GO:0046872">
    <property type="term" value="F:metal ion binding"/>
    <property type="evidence" value="ECO:0007669"/>
    <property type="project" value="UniProtKB-KW"/>
</dbReference>
<proteinExistence type="predicted"/>
<dbReference type="GO" id="GO:0020037">
    <property type="term" value="F:heme binding"/>
    <property type="evidence" value="ECO:0007669"/>
    <property type="project" value="InterPro"/>
</dbReference>
<evidence type="ECO:0000256" key="6">
    <source>
        <dbReference type="ARBA" id="ARBA00023004"/>
    </source>
</evidence>
<dbReference type="AlphaFoldDB" id="A0A450UZ43"/>
<reference evidence="10" key="1">
    <citation type="submission" date="2019-02" db="EMBL/GenBank/DDBJ databases">
        <authorList>
            <person name="Gruber-Vodicka R. H."/>
            <person name="Seah K. B. B."/>
        </authorList>
    </citation>
    <scope>NUCLEOTIDE SEQUENCE</scope>
    <source>
        <strain evidence="10">BECK_SA2B20</strain>
    </source>
</reference>
<evidence type="ECO:0000313" key="10">
    <source>
        <dbReference type="EMBL" id="VFJ97844.1"/>
    </source>
</evidence>
<keyword evidence="2 8" id="KW-0349">Heme</keyword>
<evidence type="ECO:0000256" key="1">
    <source>
        <dbReference type="ARBA" id="ARBA00004370"/>
    </source>
</evidence>
<dbReference type="InterPro" id="IPR002326">
    <property type="entry name" value="Cyt_c1"/>
</dbReference>
<evidence type="ECO:0000256" key="2">
    <source>
        <dbReference type="ARBA" id="ARBA00022617"/>
    </source>
</evidence>
<feature type="binding site" description="covalent" evidence="8">
    <location>
        <position position="59"/>
    </location>
    <ligand>
        <name>heme c</name>
        <dbReference type="ChEBI" id="CHEBI:61717"/>
    </ligand>
</feature>
<evidence type="ECO:0000256" key="9">
    <source>
        <dbReference type="SAM" id="Phobius"/>
    </source>
</evidence>
<dbReference type="InterPro" id="IPR036909">
    <property type="entry name" value="Cyt_c-like_dom_sf"/>
</dbReference>
<dbReference type="Gene3D" id="1.10.760.10">
    <property type="entry name" value="Cytochrome c-like domain"/>
    <property type="match status" value="1"/>
</dbReference>
<name>A0A450UZ43_9GAMM</name>
<protein>
    <submittedName>
        <fullName evidence="10">Ubiquinol-cytochrome c reductase cytochrome c1 subunit</fullName>
    </submittedName>
</protein>
<feature type="binding site" description="covalent" evidence="8">
    <location>
        <position position="63"/>
    </location>
    <ligand>
        <name>heme c</name>
        <dbReference type="ChEBI" id="CHEBI:61717"/>
    </ligand>
</feature>
<sequence>MRRLSFLAVILSLTFAVFVLMPPSIIASGSRSVQLNDPEIDLNDKVSLQRGAKLFVDYCLSCHSASFMRYDRMAADIGFTDEQLKKDMMFTTDKVGDVMKVAMSPQDAAAWFGTQPPDLSVVSRSRGVDWLYSYLLGFYEDPNLSRPFGVNNIIFPEVGMPHVLIGLQGIQRKRREAHPNLDETHGFHTMEDALELIQPGSMDDVSKKMLKLSLINADKADSYGYQSVARDLVAFLAYMGEPAKVQRQELGVWVLVFLAIFFIVAFALKKEYWKDIH</sequence>
<comment type="cofactor">
    <cofactor evidence="8">
        <name>heme c</name>
        <dbReference type="ChEBI" id="CHEBI:61717"/>
    </cofactor>
    <text evidence="8">Binds 1 heme c group covalently per subunit.</text>
</comment>
<feature type="binding site" description="covalent" evidence="8">
    <location>
        <position position="62"/>
    </location>
    <ligand>
        <name>heme c</name>
        <dbReference type="ChEBI" id="CHEBI:61717"/>
    </ligand>
</feature>
<feature type="transmembrane region" description="Helical" evidence="9">
    <location>
        <begin position="250"/>
        <end position="268"/>
    </location>
</feature>
<dbReference type="SUPFAM" id="SSF46626">
    <property type="entry name" value="Cytochrome c"/>
    <property type="match status" value="1"/>
</dbReference>
<keyword evidence="4 8" id="KW-0479">Metal-binding</keyword>
<evidence type="ECO:0000256" key="8">
    <source>
        <dbReference type="PIRSR" id="PIRSR602326-1"/>
    </source>
</evidence>
<dbReference type="GO" id="GO:0016020">
    <property type="term" value="C:membrane"/>
    <property type="evidence" value="ECO:0007669"/>
    <property type="project" value="UniProtKB-SubCell"/>
</dbReference>
<dbReference type="Pfam" id="PF02167">
    <property type="entry name" value="Cytochrom_C1"/>
    <property type="match status" value="1"/>
</dbReference>
<dbReference type="PRINTS" id="PR00603">
    <property type="entry name" value="CYTOCHROMEC1"/>
</dbReference>